<proteinExistence type="predicted"/>
<dbReference type="EMBL" id="HBUE01174421">
    <property type="protein sequence ID" value="CAG6516887.1"/>
    <property type="molecule type" value="Transcribed_RNA"/>
</dbReference>
<name>A0A8D8NKF9_CULPI</name>
<protein>
    <submittedName>
        <fullName evidence="1">(northern house mosquito) hypothetical protein</fullName>
    </submittedName>
</protein>
<sequence>MTNCSNLSRVCRELSSLRPVVLPVAVVAVQQSSKVHVLFHHIFGVFGLIHQSLANVVGIVRVAAAAVATAAGVCSGACGFVKGRLATLFPLEPLETVSEGHHVAVWLRSTIVGVLGLGGVNIIFTGSQQV</sequence>
<reference evidence="1" key="1">
    <citation type="submission" date="2021-05" db="EMBL/GenBank/DDBJ databases">
        <authorList>
            <person name="Alioto T."/>
            <person name="Alioto T."/>
            <person name="Gomez Garrido J."/>
        </authorList>
    </citation>
    <scope>NUCLEOTIDE SEQUENCE</scope>
</reference>
<organism evidence="1">
    <name type="scientific">Culex pipiens</name>
    <name type="common">House mosquito</name>
    <dbReference type="NCBI Taxonomy" id="7175"/>
    <lineage>
        <taxon>Eukaryota</taxon>
        <taxon>Metazoa</taxon>
        <taxon>Ecdysozoa</taxon>
        <taxon>Arthropoda</taxon>
        <taxon>Hexapoda</taxon>
        <taxon>Insecta</taxon>
        <taxon>Pterygota</taxon>
        <taxon>Neoptera</taxon>
        <taxon>Endopterygota</taxon>
        <taxon>Diptera</taxon>
        <taxon>Nematocera</taxon>
        <taxon>Culicoidea</taxon>
        <taxon>Culicidae</taxon>
        <taxon>Culicinae</taxon>
        <taxon>Culicini</taxon>
        <taxon>Culex</taxon>
        <taxon>Culex</taxon>
    </lineage>
</organism>
<accession>A0A8D8NKF9</accession>
<dbReference type="AlphaFoldDB" id="A0A8D8NKF9"/>
<evidence type="ECO:0000313" key="1">
    <source>
        <dbReference type="EMBL" id="CAG6568405.1"/>
    </source>
</evidence>
<dbReference type="EMBL" id="HBUE01279934">
    <property type="protein sequence ID" value="CAG6568405.1"/>
    <property type="molecule type" value="Transcribed_RNA"/>
</dbReference>